<keyword evidence="2" id="KW-0472">Membrane</keyword>
<dbReference type="PRINTS" id="PR01490">
    <property type="entry name" value="RTXTOXIND"/>
</dbReference>
<evidence type="ECO:0000256" key="1">
    <source>
        <dbReference type="SAM" id="Coils"/>
    </source>
</evidence>
<proteinExistence type="predicted"/>
<dbReference type="AlphaFoldDB" id="A0A1C0TZC9"/>
<comment type="caution">
    <text evidence="4">The sequence shown here is derived from an EMBL/GenBank/DDBJ whole genome shotgun (WGS) entry which is preliminary data.</text>
</comment>
<keyword evidence="5" id="KW-1185">Reference proteome</keyword>
<keyword evidence="2" id="KW-0812">Transmembrane</keyword>
<reference evidence="4 5" key="1">
    <citation type="submission" date="2015-12" db="EMBL/GenBank/DDBJ databases">
        <title>Genome comparisons provide insights into the role of secondary metabolites in the pathogenic phase of the Photorhabdus life cycle.</title>
        <authorList>
            <person name="Tobias N.J."/>
            <person name="Mishra B."/>
            <person name="Gupta D.K."/>
            <person name="Thines M."/>
            <person name="Stinear T.P."/>
            <person name="Bode H.B."/>
        </authorList>
    </citation>
    <scope>NUCLEOTIDE SEQUENCE [LARGE SCALE GENOMIC DNA]</scope>
    <source>
        <strain evidence="4 5">PB68.1</strain>
    </source>
</reference>
<keyword evidence="2" id="KW-1133">Transmembrane helix</keyword>
<dbReference type="Pfam" id="PF26002">
    <property type="entry name" value="Beta-barrel_AprE"/>
    <property type="match status" value="1"/>
</dbReference>
<dbReference type="EMBL" id="LOMY01000187">
    <property type="protein sequence ID" value="OCQ51037.1"/>
    <property type="molecule type" value="Genomic_DNA"/>
</dbReference>
<dbReference type="InterPro" id="IPR050739">
    <property type="entry name" value="MFP"/>
</dbReference>
<feature type="transmembrane region" description="Helical" evidence="2">
    <location>
        <begin position="26"/>
        <end position="52"/>
    </location>
</feature>
<accession>A0A1C0TZC9</accession>
<keyword evidence="1" id="KW-0175">Coiled coil</keyword>
<evidence type="ECO:0000256" key="2">
    <source>
        <dbReference type="SAM" id="Phobius"/>
    </source>
</evidence>
<gene>
    <name evidence="4" type="primary">cvaA_2</name>
    <name evidence="4" type="ORF">Ppb6_04135</name>
</gene>
<sequence length="426" mass="48002">MPNKNSIFRSEAIEHRTHHWLGNPQVIMPVGASVWTIIALVIIVSLVVFMIIGTYTQKVRLMGEIIYEPAVARIEATGNGTIVRSFAVEGKEVRAGDVIFIVNMETQTEYGRTSHEITSALKSQKTAIEREIMLKSEASDKESDFLTQRLKNKEAEIQELDNLITKSTEQVAWLFDKAQLFNKLVGKGIALEIDHIERRSDYYTASVQLAAYKREKVKLQGESLDIRARLATIHIGLETSRETLRRDIARLDQDLVSTEERRELYITSPIDGKLTGITGLVGKRIRSSQELASVVPTSGRPKVEIFSTSEVIGELREGQSVKLRFDAYPYQWFGQHDGIVTAISTTSVEGSLGIKDENNQQQKRYFQVHIRPKSDGVLLAGNIHPLRPGMGVETDIFIRKRPIYEWILLPLKRIHVATQGKPGDDV</sequence>
<feature type="domain" description="AprE-like beta-barrel" evidence="3">
    <location>
        <begin position="310"/>
        <end position="396"/>
    </location>
</feature>
<dbReference type="InterPro" id="IPR058982">
    <property type="entry name" value="Beta-barrel_AprE"/>
</dbReference>
<dbReference type="Proteomes" id="UP000093476">
    <property type="component" value="Unassembled WGS sequence"/>
</dbReference>
<dbReference type="PANTHER" id="PTHR30386">
    <property type="entry name" value="MEMBRANE FUSION SUBUNIT OF EMRAB-TOLC MULTIDRUG EFFLUX PUMP"/>
    <property type="match status" value="1"/>
</dbReference>
<evidence type="ECO:0000259" key="3">
    <source>
        <dbReference type="Pfam" id="PF26002"/>
    </source>
</evidence>
<name>A0A1C0TZC9_9GAMM</name>
<protein>
    <submittedName>
        <fullName evidence="4">Colicin V secretion protein CvaA</fullName>
    </submittedName>
</protein>
<organism evidence="4 5">
    <name type="scientific">Photorhabdus australis subsp. thailandensis</name>
    <dbReference type="NCBI Taxonomy" id="2805096"/>
    <lineage>
        <taxon>Bacteria</taxon>
        <taxon>Pseudomonadati</taxon>
        <taxon>Pseudomonadota</taxon>
        <taxon>Gammaproteobacteria</taxon>
        <taxon>Enterobacterales</taxon>
        <taxon>Morganellaceae</taxon>
        <taxon>Photorhabdus</taxon>
    </lineage>
</organism>
<feature type="coiled-coil region" evidence="1">
    <location>
        <begin position="143"/>
        <end position="170"/>
    </location>
</feature>
<dbReference type="PATRIC" id="fig|286156.4.peg.4747"/>
<dbReference type="Gene3D" id="2.40.30.170">
    <property type="match status" value="1"/>
</dbReference>
<dbReference type="PANTHER" id="PTHR30386:SF28">
    <property type="entry name" value="EXPORTED PROTEIN"/>
    <property type="match status" value="1"/>
</dbReference>
<evidence type="ECO:0000313" key="4">
    <source>
        <dbReference type="EMBL" id="OCQ51037.1"/>
    </source>
</evidence>
<dbReference type="STRING" id="286156.Ppb6_04135"/>
<evidence type="ECO:0000313" key="5">
    <source>
        <dbReference type="Proteomes" id="UP000093476"/>
    </source>
</evidence>